<accession>A0A2D0JW34</accession>
<feature type="domain" description="Tox-REase-5" evidence="1">
    <location>
        <begin position="89"/>
        <end position="191"/>
    </location>
</feature>
<proteinExistence type="predicted"/>
<dbReference type="Pfam" id="PF15648">
    <property type="entry name" value="Tox-REase-5"/>
    <property type="match status" value="1"/>
</dbReference>
<evidence type="ECO:0000259" key="1">
    <source>
        <dbReference type="Pfam" id="PF15648"/>
    </source>
</evidence>
<comment type="caution">
    <text evidence="2">The sequence shown here is derived from an EMBL/GenBank/DDBJ whole genome shotgun (WGS) entry which is preliminary data.</text>
</comment>
<dbReference type="EMBL" id="NITZ01000002">
    <property type="protein sequence ID" value="PHM50528.1"/>
    <property type="molecule type" value="Genomic_DNA"/>
</dbReference>
<protein>
    <recommendedName>
        <fullName evidence="1">Tox-REase-5 domain-containing protein</fullName>
    </recommendedName>
</protein>
<evidence type="ECO:0000313" key="3">
    <source>
        <dbReference type="Proteomes" id="UP000221980"/>
    </source>
</evidence>
<keyword evidence="3" id="KW-1185">Reference proteome</keyword>
<reference evidence="2 3" key="1">
    <citation type="journal article" date="2017" name="Nat. Microbiol.">
        <title>Natural product diversity associated with the nematode symbionts Photorhabdus and Xenorhabdus.</title>
        <authorList>
            <person name="Tobias N.J."/>
            <person name="Wolff H."/>
            <person name="Djahanschiri B."/>
            <person name="Grundmann F."/>
            <person name="Kronenwerth M."/>
            <person name="Shi Y.M."/>
            <person name="Simonyi S."/>
            <person name="Grun P."/>
            <person name="Shapiro-Ilan D."/>
            <person name="Pidot S.J."/>
            <person name="Stinear T.P."/>
            <person name="Ebersberger I."/>
            <person name="Bode H.B."/>
        </authorList>
    </citation>
    <scope>NUCLEOTIDE SEQUENCE [LARGE SCALE GENOMIC DNA]</scope>
    <source>
        <strain evidence="2 3">DSM 17902</strain>
    </source>
</reference>
<name>A0A2D0JW34_9GAMM</name>
<dbReference type="RefSeq" id="WP_099113058.1">
    <property type="nucleotide sequence ID" value="NZ_CAWNQI010000051.1"/>
</dbReference>
<evidence type="ECO:0000313" key="2">
    <source>
        <dbReference type="EMBL" id="PHM50528.1"/>
    </source>
</evidence>
<dbReference type="AlphaFoldDB" id="A0A2D0JW34"/>
<gene>
    <name evidence="2" type="ORF">Xmir_00711</name>
</gene>
<dbReference type="Proteomes" id="UP000221980">
    <property type="component" value="Unassembled WGS sequence"/>
</dbReference>
<sequence length="217" mass="24108">MSGPLVLGAPAAGSALLAAAEWTLAACVAGLVAVGIMEGTKDKEETAEKDKAESRTDAMSTTREKCDKCPAIGQVVMVWETTKSYSEITIAYQTKIAGTMYNPKLNLIETWLCQSVNFDGWKPGKCLFLEAKAKYDQFFEDGEPKWFYEHFRKKPTDMTGLESMISQASRQNEVCTSLNSIPKSHWHFLQPVSYTYFTGAFSSFGFTNIITFNTLMP</sequence>
<dbReference type="InterPro" id="IPR028904">
    <property type="entry name" value="Tox-REase-5_dom"/>
</dbReference>
<dbReference type="OrthoDB" id="6894922at2"/>
<organism evidence="2 3">
    <name type="scientific">Xenorhabdus miraniensis</name>
    <dbReference type="NCBI Taxonomy" id="351674"/>
    <lineage>
        <taxon>Bacteria</taxon>
        <taxon>Pseudomonadati</taxon>
        <taxon>Pseudomonadota</taxon>
        <taxon>Gammaproteobacteria</taxon>
        <taxon>Enterobacterales</taxon>
        <taxon>Morganellaceae</taxon>
        <taxon>Xenorhabdus</taxon>
    </lineage>
</organism>